<dbReference type="KEGG" id="aba:Acid345_3841"/>
<dbReference type="InterPro" id="IPR012910">
    <property type="entry name" value="Plug_dom"/>
</dbReference>
<evidence type="ECO:0000256" key="2">
    <source>
        <dbReference type="ARBA" id="ARBA00022448"/>
    </source>
</evidence>
<evidence type="ECO:0000259" key="9">
    <source>
        <dbReference type="Pfam" id="PF25183"/>
    </source>
</evidence>
<dbReference type="OrthoDB" id="100280at2"/>
<dbReference type="Gene3D" id="2.60.40.1120">
    <property type="entry name" value="Carboxypeptidase-like, regulatory domain"/>
    <property type="match status" value="1"/>
</dbReference>
<dbReference type="STRING" id="204669.Acid345_3841"/>
<dbReference type="InterPro" id="IPR013784">
    <property type="entry name" value="Carb-bd-like_fold"/>
</dbReference>
<feature type="domain" description="TonB-dependent receptor plug" evidence="8">
    <location>
        <begin position="152"/>
        <end position="234"/>
    </location>
</feature>
<name>Q1IJV9_KORVE</name>
<dbReference type="RefSeq" id="WP_011524640.1">
    <property type="nucleotide sequence ID" value="NC_008009.1"/>
</dbReference>
<dbReference type="Gene3D" id="2.40.170.20">
    <property type="entry name" value="TonB-dependent receptor, beta-barrel domain"/>
    <property type="match status" value="1"/>
</dbReference>
<dbReference type="GO" id="GO:0030246">
    <property type="term" value="F:carbohydrate binding"/>
    <property type="evidence" value="ECO:0007669"/>
    <property type="project" value="InterPro"/>
</dbReference>
<dbReference type="EnsemblBacteria" id="ABF42841">
    <property type="protein sequence ID" value="ABF42841"/>
    <property type="gene ID" value="Acid345_3841"/>
</dbReference>
<dbReference type="InterPro" id="IPR057601">
    <property type="entry name" value="Oar-like_b-barrel"/>
</dbReference>
<evidence type="ECO:0000256" key="4">
    <source>
        <dbReference type="ARBA" id="ARBA00022692"/>
    </source>
</evidence>
<gene>
    <name evidence="10" type="ordered locus">Acid345_3841</name>
</gene>
<dbReference type="GO" id="GO:0009279">
    <property type="term" value="C:cell outer membrane"/>
    <property type="evidence" value="ECO:0007669"/>
    <property type="project" value="UniProtKB-SubCell"/>
</dbReference>
<keyword evidence="11" id="KW-1185">Reference proteome</keyword>
<dbReference type="Gene3D" id="2.170.130.10">
    <property type="entry name" value="TonB-dependent receptor, plug domain"/>
    <property type="match status" value="1"/>
</dbReference>
<dbReference type="AlphaFoldDB" id="Q1IJV9"/>
<dbReference type="PANTHER" id="PTHR30069:SF46">
    <property type="entry name" value="OAR PROTEIN"/>
    <property type="match status" value="1"/>
</dbReference>
<dbReference type="GO" id="GO:0044718">
    <property type="term" value="P:siderophore transmembrane transport"/>
    <property type="evidence" value="ECO:0007669"/>
    <property type="project" value="TreeGrafter"/>
</dbReference>
<evidence type="ECO:0000256" key="7">
    <source>
        <dbReference type="SAM" id="SignalP"/>
    </source>
</evidence>
<dbReference type="InterPro" id="IPR036942">
    <property type="entry name" value="Beta-barrel_TonB_sf"/>
</dbReference>
<dbReference type="SUPFAM" id="SSF56935">
    <property type="entry name" value="Porins"/>
    <property type="match status" value="1"/>
</dbReference>
<accession>Q1IJV9</accession>
<evidence type="ECO:0000313" key="11">
    <source>
        <dbReference type="Proteomes" id="UP000002432"/>
    </source>
</evidence>
<comment type="subcellular location">
    <subcellularLocation>
        <location evidence="1">Cell outer membrane</location>
        <topology evidence="1">Multi-pass membrane protein</topology>
    </subcellularLocation>
</comment>
<feature type="domain" description="TonB-dependent transporter Oar-like beta-barrel" evidence="9">
    <location>
        <begin position="239"/>
        <end position="1116"/>
    </location>
</feature>
<feature type="signal peptide" evidence="7">
    <location>
        <begin position="1"/>
        <end position="25"/>
    </location>
</feature>
<evidence type="ECO:0000256" key="3">
    <source>
        <dbReference type="ARBA" id="ARBA00022452"/>
    </source>
</evidence>
<dbReference type="SUPFAM" id="SSF49452">
    <property type="entry name" value="Starch-binding domain-like"/>
    <property type="match status" value="1"/>
</dbReference>
<dbReference type="Proteomes" id="UP000002432">
    <property type="component" value="Chromosome"/>
</dbReference>
<evidence type="ECO:0000256" key="1">
    <source>
        <dbReference type="ARBA" id="ARBA00004571"/>
    </source>
</evidence>
<dbReference type="InterPro" id="IPR039426">
    <property type="entry name" value="TonB-dep_rcpt-like"/>
</dbReference>
<dbReference type="InterPro" id="IPR037066">
    <property type="entry name" value="Plug_dom_sf"/>
</dbReference>
<feature type="chain" id="PRO_5004191103" evidence="7">
    <location>
        <begin position="26"/>
        <end position="1123"/>
    </location>
</feature>
<evidence type="ECO:0000256" key="6">
    <source>
        <dbReference type="ARBA" id="ARBA00023237"/>
    </source>
</evidence>
<proteinExistence type="predicted"/>
<dbReference type="Pfam" id="PF25183">
    <property type="entry name" value="OMP_b-brl_4"/>
    <property type="match status" value="1"/>
</dbReference>
<evidence type="ECO:0000313" key="10">
    <source>
        <dbReference type="EMBL" id="ABF42841.1"/>
    </source>
</evidence>
<dbReference type="HOGENOM" id="CLU_006298_0_0_0"/>
<reference evidence="10 11" key="1">
    <citation type="journal article" date="2009" name="Appl. Environ. Microbiol.">
        <title>Three genomes from the phylum Acidobacteria provide insight into the lifestyles of these microorganisms in soils.</title>
        <authorList>
            <person name="Ward N.L."/>
            <person name="Challacombe J.F."/>
            <person name="Janssen P.H."/>
            <person name="Henrissat B."/>
            <person name="Coutinho P.M."/>
            <person name="Wu M."/>
            <person name="Xie G."/>
            <person name="Haft D.H."/>
            <person name="Sait M."/>
            <person name="Badger J."/>
            <person name="Barabote R.D."/>
            <person name="Bradley B."/>
            <person name="Brettin T.S."/>
            <person name="Brinkac L.M."/>
            <person name="Bruce D."/>
            <person name="Creasy T."/>
            <person name="Daugherty S.C."/>
            <person name="Davidsen T.M."/>
            <person name="DeBoy R.T."/>
            <person name="Detter J.C."/>
            <person name="Dodson R.J."/>
            <person name="Durkin A.S."/>
            <person name="Ganapathy A."/>
            <person name="Gwinn-Giglio M."/>
            <person name="Han C.S."/>
            <person name="Khouri H."/>
            <person name="Kiss H."/>
            <person name="Kothari S.P."/>
            <person name="Madupu R."/>
            <person name="Nelson K.E."/>
            <person name="Nelson W.C."/>
            <person name="Paulsen I."/>
            <person name="Penn K."/>
            <person name="Ren Q."/>
            <person name="Rosovitz M.J."/>
            <person name="Selengut J.D."/>
            <person name="Shrivastava S."/>
            <person name="Sullivan S.A."/>
            <person name="Tapia R."/>
            <person name="Thompson L.S."/>
            <person name="Watkins K.L."/>
            <person name="Yang Q."/>
            <person name="Yu C."/>
            <person name="Zafar N."/>
            <person name="Zhou L."/>
            <person name="Kuske C.R."/>
        </authorList>
    </citation>
    <scope>NUCLEOTIDE SEQUENCE [LARGE SCALE GENOMIC DNA]</scope>
    <source>
        <strain evidence="10 11">Ellin345</strain>
    </source>
</reference>
<keyword evidence="10" id="KW-0675">Receptor</keyword>
<keyword evidence="2" id="KW-0813">Transport</keyword>
<dbReference type="eggNOG" id="COG4771">
    <property type="taxonomic scope" value="Bacteria"/>
</dbReference>
<dbReference type="GO" id="GO:0015344">
    <property type="term" value="F:siderophore uptake transmembrane transporter activity"/>
    <property type="evidence" value="ECO:0007669"/>
    <property type="project" value="TreeGrafter"/>
</dbReference>
<dbReference type="Pfam" id="PF07715">
    <property type="entry name" value="Plug"/>
    <property type="match status" value="1"/>
</dbReference>
<keyword evidence="6" id="KW-0998">Cell outer membrane</keyword>
<keyword evidence="7" id="KW-0732">Signal</keyword>
<dbReference type="PANTHER" id="PTHR30069">
    <property type="entry name" value="TONB-DEPENDENT OUTER MEMBRANE RECEPTOR"/>
    <property type="match status" value="1"/>
</dbReference>
<dbReference type="Pfam" id="PF13620">
    <property type="entry name" value="CarboxypepD_reg"/>
    <property type="match status" value="1"/>
</dbReference>
<evidence type="ECO:0000259" key="8">
    <source>
        <dbReference type="Pfam" id="PF07715"/>
    </source>
</evidence>
<dbReference type="EMBL" id="CP000360">
    <property type="protein sequence ID" value="ABF42841.1"/>
    <property type="molecule type" value="Genomic_DNA"/>
</dbReference>
<keyword evidence="4" id="KW-0812">Transmembrane</keyword>
<evidence type="ECO:0000256" key="5">
    <source>
        <dbReference type="ARBA" id="ARBA00023136"/>
    </source>
</evidence>
<keyword evidence="3" id="KW-1134">Transmembrane beta strand</keyword>
<keyword evidence="5" id="KW-0472">Membrane</keyword>
<protein>
    <submittedName>
        <fullName evidence="10">TonB-dependent receptor</fullName>
    </submittedName>
</protein>
<organism evidence="10 11">
    <name type="scientific">Koribacter versatilis (strain Ellin345)</name>
    <dbReference type="NCBI Taxonomy" id="204669"/>
    <lineage>
        <taxon>Bacteria</taxon>
        <taxon>Pseudomonadati</taxon>
        <taxon>Acidobacteriota</taxon>
        <taxon>Terriglobia</taxon>
        <taxon>Terriglobales</taxon>
        <taxon>Candidatus Korobacteraceae</taxon>
        <taxon>Candidatus Korobacter</taxon>
    </lineage>
</organism>
<sequence length="1123" mass="122835">MYRTLRSLCILVLLSCLSIVSRLVAQDAAGTIFGTITDLQGSVVPDARVRVTNGATAVSKETVTGKDGSFRVLDLPVGKYTVTAESPGFAVTHSEEKPLQINQNLRIDIRLQVGTEKTVVDVTGEAAGVETVNSTLGQSVTSRPLVDLPLNGRDVLQLALLQPGVTETNEGNTGAGSYSIGGGRSDSVTFLLDGGINNDLLGNEVVFNPNPDAIAEFRILQNNYTAEYGRNGGGVISVVTKSGGNNFHGSGFEFLRNDAFNANSYFNKLNDLPRNVLKRNQYGGTIGGPIIKNRLFFFVSYQGQRLTATEDPSLYGNSTTTTVFTNPELQNGDFGGDPNVANFLNAHPYFIAPGHTAADAVIDPAKFDPVAQKYIGLGLIPSTSTGELNAIGNQTDNRNELSAKIDFQLDEQDKIGATFGGNRNSETDDFRFSNVPGSPVSNHYSQNFLTLAYTRTFSNSMLNEFRFTAQRTTHLQDAPLGAKHTPADVGVGIHSDDPTGVTVLGFDNGLTIGPSLFGPTNFASNTFSYSDNFSWVRGKHSWKFGAGFTPYQNNTLYDFYVNGYFQFNGTGSGNSLADFLLGVPTYYIQYPQAPSNIRSKNTFLYAQDEWHVSRRLVLNLGLRYEYSTPKIDTEGRSYSIIPGQQSTVFPNAPNSLVFPGDKGTPTGANFPDKNDFGPRLGFAYDVFGDGKTSLRGGVGLFYDILKGEDNLQFNGQPPFFSSAGLLFPDATANSNYAFLADPYGSAGVTDPFPSKPVDHNLDFGAAGFLPFNNAGSAFFVDPHLRTPYTYQYNLSLEREIARNTIMDVSYVGSDSHKLTSLVDINPFDLSNHSGVRLLNELPANQSCDDAFGGFCFASMPEFKNASNAVYNALEASVTRQPTPTWKLGQTYFTLAYTYAHNIDNASGFRQVTSQVPYYNGNQFRASADQDIHHRLTFSGGWDFALDQWWPSGWKRLTQGWSVFPIMTWRTGFPYSVFARFDDSFDYTVPGPSGAGDPALAYANVVGSTGTLDPRKYYSGLGAGAYWINPNSFSNANEYDYGSPYGDFARNSLRGPHETNLDFEVAKTTKLTESLRMQLRAEMFNVFNHAEFRLPDTNITSPSFGQILGTYDPRIIQFAVRFTF</sequence>